<name>A0A0E0KFU2_ORYPU</name>
<dbReference type="Gramene" id="OPUNC03G22400.1">
    <property type="protein sequence ID" value="OPUNC03G22400.1"/>
    <property type="gene ID" value="OPUNC03G22400"/>
</dbReference>
<sequence length="104" mass="11619">MEVMEADYEHLLQQRNAIEASELAEMAALEEIPELPRDTKEESKLTREAAVRFRDDTIVLVAVAISNSPCAVFGRARTLGLDADDDGQRRTNRTVTIGKLSIFK</sequence>
<evidence type="ECO:0000313" key="1">
    <source>
        <dbReference type="EnsemblPlants" id="OPUNC03G22400.1"/>
    </source>
</evidence>
<dbReference type="EnsemblPlants" id="OPUNC03G22400.1">
    <property type="protein sequence ID" value="OPUNC03G22400.1"/>
    <property type="gene ID" value="OPUNC03G22400"/>
</dbReference>
<reference evidence="1" key="2">
    <citation type="submission" date="2018-05" db="EMBL/GenBank/DDBJ databases">
        <title>OpunRS2 (Oryza punctata Reference Sequence Version 2).</title>
        <authorList>
            <person name="Zhang J."/>
            <person name="Kudrna D."/>
            <person name="Lee S."/>
            <person name="Talag J."/>
            <person name="Welchert J."/>
            <person name="Wing R.A."/>
        </authorList>
    </citation>
    <scope>NUCLEOTIDE SEQUENCE [LARGE SCALE GENOMIC DNA]</scope>
</reference>
<evidence type="ECO:0000313" key="2">
    <source>
        <dbReference type="Proteomes" id="UP000026962"/>
    </source>
</evidence>
<dbReference type="Proteomes" id="UP000026962">
    <property type="component" value="Chromosome 3"/>
</dbReference>
<dbReference type="AlphaFoldDB" id="A0A0E0KFU2"/>
<reference evidence="1" key="1">
    <citation type="submission" date="2015-04" db="UniProtKB">
        <authorList>
            <consortium name="EnsemblPlants"/>
        </authorList>
    </citation>
    <scope>IDENTIFICATION</scope>
</reference>
<keyword evidence="2" id="KW-1185">Reference proteome</keyword>
<organism evidence="1">
    <name type="scientific">Oryza punctata</name>
    <name type="common">Red rice</name>
    <dbReference type="NCBI Taxonomy" id="4537"/>
    <lineage>
        <taxon>Eukaryota</taxon>
        <taxon>Viridiplantae</taxon>
        <taxon>Streptophyta</taxon>
        <taxon>Embryophyta</taxon>
        <taxon>Tracheophyta</taxon>
        <taxon>Spermatophyta</taxon>
        <taxon>Magnoliopsida</taxon>
        <taxon>Liliopsida</taxon>
        <taxon>Poales</taxon>
        <taxon>Poaceae</taxon>
        <taxon>BOP clade</taxon>
        <taxon>Oryzoideae</taxon>
        <taxon>Oryzeae</taxon>
        <taxon>Oryzinae</taxon>
        <taxon>Oryza</taxon>
    </lineage>
</organism>
<accession>A0A0E0KFU2</accession>
<dbReference type="HOGENOM" id="CLU_178082_0_0_1"/>
<protein>
    <submittedName>
        <fullName evidence="1">Uncharacterized protein</fullName>
    </submittedName>
</protein>
<proteinExistence type="predicted"/>